<reference evidence="2 3" key="1">
    <citation type="submission" date="2016-06" db="EMBL/GenBank/DDBJ databases">
        <title>Draft genome of Moraxella nonliquefaciens CCUG 60284.</title>
        <authorList>
            <person name="Salva-Serra F."/>
            <person name="Engstrom-Jakobsson H."/>
            <person name="Thorell K."/>
            <person name="Gonzales-Siles L."/>
            <person name="Karlsson R."/>
            <person name="Boulund F."/>
            <person name="Engstrand L."/>
            <person name="Kristiansson E."/>
            <person name="Moore E."/>
        </authorList>
    </citation>
    <scope>NUCLEOTIDE SEQUENCE [LARGE SCALE GENOMIC DNA]</scope>
    <source>
        <strain evidence="2 3">CCUG 60284</strain>
    </source>
</reference>
<sequence length="320" mass="36986">MIDWLNVVLSMDDFTPQGKHSLSGTALEDYAINQVSRKLLRIIGFSVDSENITGRHFYRRSFNLEHGAGMIAIGGQNNTILISLNGVGLNYANLDYELELFDWLDSLRVATITRIDLAYDSLDKTFLTVDLFDQIHSKGGFNKGGRNPEIEYRGNWKKPNGKGRTLYIGSRQSSKFCRIYEKGKQLGDQDSIWLRIEVEFKSRDIYIPLNVLLNPTDYMVAAYPCFYLIEEDTPLDKYEVREKNELITFAQAIRLVQRQYGRYIHFFRKCFGDDKILLDILTDIPNKSRPEKLDVLTIPKDLNTPKTLIISQQELNHERI</sequence>
<accession>A0A1B8PL56</accession>
<dbReference type="AlphaFoldDB" id="A0A1B8PL56"/>
<evidence type="ECO:0000313" key="3">
    <source>
        <dbReference type="Proteomes" id="UP000092671"/>
    </source>
</evidence>
<evidence type="ECO:0000259" key="1">
    <source>
        <dbReference type="Pfam" id="PF02486"/>
    </source>
</evidence>
<dbReference type="Pfam" id="PF02486">
    <property type="entry name" value="Rep_trans"/>
    <property type="match status" value="1"/>
</dbReference>
<dbReference type="OrthoDB" id="9809126at2"/>
<name>A0A1B8PL56_MORNO</name>
<feature type="domain" description="Replication initiation protein-like C-terminal" evidence="1">
    <location>
        <begin position="111"/>
        <end position="272"/>
    </location>
</feature>
<gene>
    <name evidence="2" type="ORF">A9Z60_06790</name>
</gene>
<dbReference type="InterPro" id="IPR003491">
    <property type="entry name" value="REP-like_C"/>
</dbReference>
<comment type="caution">
    <text evidence="2">The sequence shown here is derived from an EMBL/GenBank/DDBJ whole genome shotgun (WGS) entry which is preliminary data.</text>
</comment>
<organism evidence="2 3">
    <name type="scientific">Moraxella nonliquefaciens</name>
    <dbReference type="NCBI Taxonomy" id="478"/>
    <lineage>
        <taxon>Bacteria</taxon>
        <taxon>Pseudomonadati</taxon>
        <taxon>Pseudomonadota</taxon>
        <taxon>Gammaproteobacteria</taxon>
        <taxon>Moraxellales</taxon>
        <taxon>Moraxellaceae</taxon>
        <taxon>Moraxella</taxon>
    </lineage>
</organism>
<protein>
    <recommendedName>
        <fullName evidence="1">Replication initiation protein-like C-terminal domain-containing protein</fullName>
    </recommendedName>
</protein>
<evidence type="ECO:0000313" key="2">
    <source>
        <dbReference type="EMBL" id="OBX51702.1"/>
    </source>
</evidence>
<dbReference type="EMBL" id="LZDN01000004">
    <property type="protein sequence ID" value="OBX51702.1"/>
    <property type="molecule type" value="Genomic_DNA"/>
</dbReference>
<dbReference type="Proteomes" id="UP000092671">
    <property type="component" value="Unassembled WGS sequence"/>
</dbReference>
<proteinExistence type="predicted"/>